<evidence type="ECO:0000313" key="2">
    <source>
        <dbReference type="Proteomes" id="UP000035682"/>
    </source>
</evidence>
<dbReference type="GeneID" id="36380094"/>
<evidence type="ECO:0000313" key="3">
    <source>
        <dbReference type="WBParaSite" id="SRAE_2000239000.1"/>
    </source>
</evidence>
<dbReference type="AlphaFoldDB" id="A0A090MYT2"/>
<keyword evidence="2" id="KW-1185">Reference proteome</keyword>
<dbReference type="eggNOG" id="KOG3987">
    <property type="taxonomic scope" value="Eukaryota"/>
</dbReference>
<evidence type="ECO:0000313" key="4">
    <source>
        <dbReference type="WormBase" id="SRAE_2000239000"/>
    </source>
</evidence>
<dbReference type="Pfam" id="PF05219">
    <property type="entry name" value="DREV"/>
    <property type="match status" value="1"/>
</dbReference>
<organism evidence="1">
    <name type="scientific">Strongyloides ratti</name>
    <name type="common">Parasitic roundworm</name>
    <dbReference type="NCBI Taxonomy" id="34506"/>
    <lineage>
        <taxon>Eukaryota</taxon>
        <taxon>Metazoa</taxon>
        <taxon>Ecdysozoa</taxon>
        <taxon>Nematoda</taxon>
        <taxon>Chromadorea</taxon>
        <taxon>Rhabditida</taxon>
        <taxon>Tylenchina</taxon>
        <taxon>Panagrolaimomorpha</taxon>
        <taxon>Strongyloidoidea</taxon>
        <taxon>Strongyloididae</taxon>
        <taxon>Strongyloides</taxon>
    </lineage>
</organism>
<keyword evidence="1" id="KW-0489">Methyltransferase</keyword>
<dbReference type="WBParaSite" id="SRAE_2000239000.1">
    <property type="protein sequence ID" value="SRAE_2000239000.1"/>
    <property type="gene ID" value="WBGene00262600"/>
</dbReference>
<evidence type="ECO:0000313" key="1">
    <source>
        <dbReference type="EMBL" id="CEF67729.1"/>
    </source>
</evidence>
<dbReference type="GO" id="GO:0106370">
    <property type="term" value="F:protein-L-histidine N-pros-methyltransferase activity"/>
    <property type="evidence" value="ECO:0007669"/>
    <property type="project" value="InterPro"/>
</dbReference>
<dbReference type="GO" id="GO:0032259">
    <property type="term" value="P:methylation"/>
    <property type="evidence" value="ECO:0007669"/>
    <property type="project" value="UniProtKB-KW"/>
</dbReference>
<dbReference type="Gene3D" id="3.40.50.150">
    <property type="entry name" value="Vaccinia Virus protein VP39"/>
    <property type="match status" value="1"/>
</dbReference>
<dbReference type="Proteomes" id="UP000035682">
    <property type="component" value="Unplaced"/>
</dbReference>
<reference evidence="3" key="2">
    <citation type="submission" date="2020-12" db="UniProtKB">
        <authorList>
            <consortium name="WormBaseParasite"/>
        </authorList>
    </citation>
    <scope>IDENTIFICATION</scope>
</reference>
<dbReference type="PANTHER" id="PTHR12890:SF0">
    <property type="entry name" value="PROTEIN-L-HISTIDINE N-PROS-METHYLTRANSFERASE"/>
    <property type="match status" value="1"/>
</dbReference>
<reference evidence="1 2" key="1">
    <citation type="submission" date="2014-09" db="EMBL/GenBank/DDBJ databases">
        <authorList>
            <person name="Martin A.A."/>
        </authorList>
    </citation>
    <scope>NUCLEOTIDE SEQUENCE</scope>
    <source>
        <strain evidence="2">ED321</strain>
        <strain evidence="1">ED321 Heterogonic</strain>
    </source>
</reference>
<dbReference type="EMBL" id="LN609529">
    <property type="protein sequence ID" value="CEF67729.1"/>
    <property type="molecule type" value="Genomic_DNA"/>
</dbReference>
<dbReference type="PANTHER" id="PTHR12890">
    <property type="entry name" value="DREV PROTEIN"/>
    <property type="match status" value="1"/>
</dbReference>
<accession>A0A090MYT2</accession>
<gene>
    <name evidence="1 3 4" type="ORF">SRAE_2000239000</name>
</gene>
<dbReference type="InterPro" id="IPR029063">
    <property type="entry name" value="SAM-dependent_MTases_sf"/>
</dbReference>
<dbReference type="CDD" id="cd02440">
    <property type="entry name" value="AdoMet_MTases"/>
    <property type="match status" value="1"/>
</dbReference>
<dbReference type="WormBase" id="SRAE_2000239000">
    <property type="protein sequence ID" value="SRP03558"/>
    <property type="gene ID" value="WBGene00262600"/>
</dbReference>
<keyword evidence="1" id="KW-0808">Transferase</keyword>
<dbReference type="InterPro" id="IPR007884">
    <property type="entry name" value="METL9"/>
</dbReference>
<dbReference type="SUPFAM" id="SSF53335">
    <property type="entry name" value="S-adenosyl-L-methionine-dependent methyltransferases"/>
    <property type="match status" value="1"/>
</dbReference>
<protein>
    <submittedName>
        <fullName evidence="1 3">Methyltransferase-like protein 9</fullName>
    </submittedName>
</protein>
<dbReference type="OrthoDB" id="199041at2759"/>
<dbReference type="OMA" id="PYMHYVE"/>
<dbReference type="RefSeq" id="XP_024506929.1">
    <property type="nucleotide sequence ID" value="XM_024653454.1"/>
</dbReference>
<dbReference type="STRING" id="34506.A0A090MYT2"/>
<dbReference type="CTD" id="36380094"/>
<proteinExistence type="predicted"/>
<name>A0A090MYT2_STRRB</name>
<sequence length="322" mass="37127">MSRSLKLSQALSAKEASDNELRNSDKSLWYSINNKSMDPNVYNLYFPLTYDDETNSFLNNSLELSNNLFWQMFYSISMGMLSLFTTKTNINGILNRGHMHIFSTSQLQKFMDLPSDWNSIDKSVLDLGAGDGVVTEKLSTFYKNVYTTELSPVMQWRLKKKGFKVIDAQTWFEHEIIKEKKVDLISVLNLLDRHYNPKLLLSQLHEVSLHTGAPILMAVVLPIKQFVEFHPLSQKYTADTSISVKGRTFEEQAQSLINDIFIPNSFEVIKFSKVPYLCEGDHVKAYYRLTDALFLLKALPKNKEIVENLKDNDSIEIKRQEL</sequence>